<keyword evidence="4 6" id="KW-0238">DNA-binding</keyword>
<name>A0ABR9H9B8_9BACT</name>
<protein>
    <recommendedName>
        <fullName evidence="6">Mutator family transposase</fullName>
    </recommendedName>
</protein>
<sequence length="416" mass="47963">MAYVGCTTKPQLPEEYAMVRKNSTVSASELKGLLEGDQDVLKELVRTVVQQTLEAEMDAALGATKGERTDGRLGYRSGYYGRTLITRVGKLELRVPQDRQGQFSTQIFERYQRSEKALVSALAEMYIQGVSTRKVKQITEELCGHSFSASSISAIVKRLDDQLAQFASRTLEEAYPYLILDARYEKVRDCGAIRSRAVMIAIGIDWEGRRQVLAVELANRESASSWKDFILGLKQRGLKGVEMAVSDDHAGLKKALREALPEAVWQRCYVHFLRNALDHLPRKADDDCLRELRWIYDRRDLAEARKDMAAWLLRWQEKYPKLCSWVEDNIEETLSFYRLPFGHHKHLKSTNMLERLNEEIKRRTLVVRIFPNEESCLRLIRALAVETHENWIEANRYLDMSLLTEMKKKALMELVA</sequence>
<dbReference type="PANTHER" id="PTHR33217:SF7">
    <property type="entry name" value="TRANSPOSASE FOR INSERTION SEQUENCE ELEMENT IS1081"/>
    <property type="match status" value="1"/>
</dbReference>
<dbReference type="EMBL" id="JADBGG010000054">
    <property type="protein sequence ID" value="MBE1427275.1"/>
    <property type="molecule type" value="Genomic_DNA"/>
</dbReference>
<evidence type="ECO:0000256" key="4">
    <source>
        <dbReference type="ARBA" id="ARBA00023125"/>
    </source>
</evidence>
<dbReference type="PANTHER" id="PTHR33217">
    <property type="entry name" value="TRANSPOSASE FOR INSERTION SEQUENCE ELEMENT IS1081"/>
    <property type="match status" value="1"/>
</dbReference>
<keyword evidence="6" id="KW-0814">Transposable element</keyword>
<evidence type="ECO:0000313" key="7">
    <source>
        <dbReference type="EMBL" id="MBE1427275.1"/>
    </source>
</evidence>
<comment type="function">
    <text evidence="1 6">Required for the transposition of the insertion element.</text>
</comment>
<gene>
    <name evidence="7" type="ORF">H4684_003967</name>
</gene>
<evidence type="ECO:0000313" key="8">
    <source>
        <dbReference type="Proteomes" id="UP000639010"/>
    </source>
</evidence>
<organism evidence="7 8">
    <name type="scientific">Desulfomicrobium macestii</name>
    <dbReference type="NCBI Taxonomy" id="90731"/>
    <lineage>
        <taxon>Bacteria</taxon>
        <taxon>Pseudomonadati</taxon>
        <taxon>Thermodesulfobacteriota</taxon>
        <taxon>Desulfovibrionia</taxon>
        <taxon>Desulfovibrionales</taxon>
        <taxon>Desulfomicrobiaceae</taxon>
        <taxon>Desulfomicrobium</taxon>
    </lineage>
</organism>
<dbReference type="InterPro" id="IPR001207">
    <property type="entry name" value="Transposase_mutator"/>
</dbReference>
<accession>A0ABR9H9B8</accession>
<keyword evidence="8" id="KW-1185">Reference proteome</keyword>
<proteinExistence type="inferred from homology"/>
<evidence type="ECO:0000256" key="5">
    <source>
        <dbReference type="ARBA" id="ARBA00023172"/>
    </source>
</evidence>
<dbReference type="NCBIfam" id="NF033543">
    <property type="entry name" value="transpos_IS256"/>
    <property type="match status" value="1"/>
</dbReference>
<dbReference type="PROSITE" id="PS01007">
    <property type="entry name" value="TRANSPOSASE_MUTATOR"/>
    <property type="match status" value="1"/>
</dbReference>
<dbReference type="Proteomes" id="UP000639010">
    <property type="component" value="Unassembled WGS sequence"/>
</dbReference>
<reference evidence="7 8" key="1">
    <citation type="submission" date="2020-10" db="EMBL/GenBank/DDBJ databases">
        <title>Genomic Encyclopedia of Type Strains, Phase IV (KMG-IV): sequencing the most valuable type-strain genomes for metagenomic binning, comparative biology and taxonomic classification.</title>
        <authorList>
            <person name="Goeker M."/>
        </authorList>
    </citation>
    <scope>NUCLEOTIDE SEQUENCE [LARGE SCALE GENOMIC DNA]</scope>
    <source>
        <strain evidence="7 8">DSM 4194</strain>
    </source>
</reference>
<evidence type="ECO:0000256" key="2">
    <source>
        <dbReference type="ARBA" id="ARBA00010961"/>
    </source>
</evidence>
<dbReference type="Pfam" id="PF00872">
    <property type="entry name" value="Transposase_mut"/>
    <property type="match status" value="1"/>
</dbReference>
<evidence type="ECO:0000256" key="1">
    <source>
        <dbReference type="ARBA" id="ARBA00002190"/>
    </source>
</evidence>
<comment type="similarity">
    <text evidence="2 6">Belongs to the transposase mutator family.</text>
</comment>
<evidence type="ECO:0000256" key="3">
    <source>
        <dbReference type="ARBA" id="ARBA00022578"/>
    </source>
</evidence>
<keyword evidence="5 6" id="KW-0233">DNA recombination</keyword>
<keyword evidence="3 6" id="KW-0815">Transposition</keyword>
<comment type="caution">
    <text evidence="7">The sequence shown here is derived from an EMBL/GenBank/DDBJ whole genome shotgun (WGS) entry which is preliminary data.</text>
</comment>
<evidence type="ECO:0000256" key="6">
    <source>
        <dbReference type="RuleBase" id="RU365089"/>
    </source>
</evidence>